<feature type="region of interest" description="Disordered" evidence="1">
    <location>
        <begin position="113"/>
        <end position="134"/>
    </location>
</feature>
<sequence length="262" mass="29480">MPLENNTEIVNTKSVPMIRPFVVVILIATIVMMGVGVFVTVQFNTHLTKIKALEELTVKNSRQLANLNELLGRTLDANKEGETTIPPLNLKLSLEFFKHLNELLAEVDHLTFSNSSDQSSPEKQTNPSILPESSKRTANAEVRWWKSLFNQFLIPLQGYFSELVHVQVIDSPVNELAMTNASQSLIKKELTLRLLTIRQLVLNGLSHEASIEVKELHAIAAKNFNITDDQVKKFITKLDLLVTELDKMKDGFQPNQSPLKAK</sequence>
<protein>
    <submittedName>
        <fullName evidence="3">Uncharacterized protein</fullName>
    </submittedName>
</protein>
<dbReference type="AlphaFoldDB" id="A0A1W1ZQ64"/>
<keyword evidence="2" id="KW-1133">Transmembrane helix</keyword>
<keyword evidence="2" id="KW-0812">Transmembrane</keyword>
<feature type="compositionally biased region" description="Polar residues" evidence="1">
    <location>
        <begin position="113"/>
        <end position="128"/>
    </location>
</feature>
<name>A0A1W1ZQ64_9BURK</name>
<reference evidence="3 4" key="1">
    <citation type="submission" date="2017-04" db="EMBL/GenBank/DDBJ databases">
        <authorList>
            <person name="Afonso C.L."/>
            <person name="Miller P.J."/>
            <person name="Scott M.A."/>
            <person name="Spackman E."/>
            <person name="Goraichik I."/>
            <person name="Dimitrov K.M."/>
            <person name="Suarez D.L."/>
            <person name="Swayne D.E."/>
        </authorList>
    </citation>
    <scope>NUCLEOTIDE SEQUENCE [LARGE SCALE GENOMIC DNA]</scope>
    <source>
        <strain evidence="3 4">VK13</strain>
    </source>
</reference>
<dbReference type="EMBL" id="FWXJ01000006">
    <property type="protein sequence ID" value="SMC50685.1"/>
    <property type="molecule type" value="Genomic_DNA"/>
</dbReference>
<dbReference type="RefSeq" id="WP_084283411.1">
    <property type="nucleotide sequence ID" value="NZ_FWXJ01000006.1"/>
</dbReference>
<dbReference type="OrthoDB" id="9827047at2"/>
<dbReference type="Proteomes" id="UP000192708">
    <property type="component" value="Unassembled WGS sequence"/>
</dbReference>
<proteinExistence type="predicted"/>
<organism evidence="3 4">
    <name type="scientific">Polynucleobacter kasalickyi</name>
    <dbReference type="NCBI Taxonomy" id="1938817"/>
    <lineage>
        <taxon>Bacteria</taxon>
        <taxon>Pseudomonadati</taxon>
        <taxon>Pseudomonadota</taxon>
        <taxon>Betaproteobacteria</taxon>
        <taxon>Burkholderiales</taxon>
        <taxon>Burkholderiaceae</taxon>
        <taxon>Polynucleobacter</taxon>
    </lineage>
</organism>
<evidence type="ECO:0000313" key="4">
    <source>
        <dbReference type="Proteomes" id="UP000192708"/>
    </source>
</evidence>
<gene>
    <name evidence="3" type="ORF">SAMN06296008_10677</name>
</gene>
<keyword evidence="4" id="KW-1185">Reference proteome</keyword>
<feature type="transmembrane region" description="Helical" evidence="2">
    <location>
        <begin position="20"/>
        <end position="41"/>
    </location>
</feature>
<evidence type="ECO:0000256" key="1">
    <source>
        <dbReference type="SAM" id="MobiDB-lite"/>
    </source>
</evidence>
<evidence type="ECO:0000256" key="2">
    <source>
        <dbReference type="SAM" id="Phobius"/>
    </source>
</evidence>
<dbReference type="STRING" id="1938817.SAMN06296008_10677"/>
<keyword evidence="2" id="KW-0472">Membrane</keyword>
<evidence type="ECO:0000313" key="3">
    <source>
        <dbReference type="EMBL" id="SMC50685.1"/>
    </source>
</evidence>
<accession>A0A1W1ZQ64</accession>